<sequence>MNASPSVFAIEGELTIYRAAELHAEFQRAVIGTGSFFLDLSAVTEFDSAGVQLLLAARRSVLAAGGEWRIAASSDAVREVLDTLGLYAGLADTGVSTGADTGADTETARASSAHC</sequence>
<dbReference type="PROSITE" id="PS50801">
    <property type="entry name" value="STAS"/>
    <property type="match status" value="1"/>
</dbReference>
<reference evidence="2 3" key="1">
    <citation type="submission" date="2018-08" db="EMBL/GenBank/DDBJ databases">
        <title>Paraburkholderia sp. DHOM06 isolated from forest soil.</title>
        <authorList>
            <person name="Gao Z.-H."/>
            <person name="Qiu L.-H."/>
        </authorList>
    </citation>
    <scope>NUCLEOTIDE SEQUENCE [LARGE SCALE GENOMIC DNA]</scope>
    <source>
        <strain evidence="2 3">DHOM06</strain>
    </source>
</reference>
<dbReference type="InterPro" id="IPR002645">
    <property type="entry name" value="STAS_dom"/>
</dbReference>
<dbReference type="Pfam" id="PF13466">
    <property type="entry name" value="STAS_2"/>
    <property type="match status" value="1"/>
</dbReference>
<dbReference type="PANTHER" id="PTHR35849:SF2">
    <property type="entry name" value="BLR2341 PROTEIN"/>
    <property type="match status" value="1"/>
</dbReference>
<evidence type="ECO:0000259" key="1">
    <source>
        <dbReference type="PROSITE" id="PS50801"/>
    </source>
</evidence>
<evidence type="ECO:0000313" key="2">
    <source>
        <dbReference type="EMBL" id="RDU98221.1"/>
    </source>
</evidence>
<comment type="caution">
    <text evidence="2">The sequence shown here is derived from an EMBL/GenBank/DDBJ whole genome shotgun (WGS) entry which is preliminary data.</text>
</comment>
<dbReference type="Gene3D" id="3.30.750.24">
    <property type="entry name" value="STAS domain"/>
    <property type="match status" value="1"/>
</dbReference>
<dbReference type="InterPro" id="IPR052746">
    <property type="entry name" value="MlaB_ABC_Transporter"/>
</dbReference>
<accession>A0A3D8K0U1</accession>
<feature type="domain" description="STAS" evidence="1">
    <location>
        <begin position="1"/>
        <end position="86"/>
    </location>
</feature>
<dbReference type="InterPro" id="IPR036513">
    <property type="entry name" value="STAS_dom_sf"/>
</dbReference>
<dbReference type="Proteomes" id="UP000256838">
    <property type="component" value="Unassembled WGS sequence"/>
</dbReference>
<dbReference type="InterPro" id="IPR058548">
    <property type="entry name" value="MlaB-like_STAS"/>
</dbReference>
<dbReference type="AlphaFoldDB" id="A0A3D8K0U1"/>
<dbReference type="PANTHER" id="PTHR35849">
    <property type="entry name" value="BLR2341 PROTEIN"/>
    <property type="match status" value="1"/>
</dbReference>
<gene>
    <name evidence="2" type="ORF">DWV00_12905</name>
</gene>
<proteinExistence type="predicted"/>
<dbReference type="OrthoDB" id="9154396at2"/>
<name>A0A3D8K0U1_9BURK</name>
<evidence type="ECO:0000313" key="3">
    <source>
        <dbReference type="Proteomes" id="UP000256838"/>
    </source>
</evidence>
<keyword evidence="3" id="KW-1185">Reference proteome</keyword>
<protein>
    <submittedName>
        <fullName evidence="2">Anti-sigma factor antagonist</fullName>
    </submittedName>
</protein>
<dbReference type="CDD" id="cd07043">
    <property type="entry name" value="STAS_anti-anti-sigma_factors"/>
    <property type="match status" value="1"/>
</dbReference>
<dbReference type="EMBL" id="QRGA01000007">
    <property type="protein sequence ID" value="RDU98221.1"/>
    <property type="molecule type" value="Genomic_DNA"/>
</dbReference>
<organism evidence="2 3">
    <name type="scientific">Trinickia dinghuensis</name>
    <dbReference type="NCBI Taxonomy" id="2291023"/>
    <lineage>
        <taxon>Bacteria</taxon>
        <taxon>Pseudomonadati</taxon>
        <taxon>Pseudomonadota</taxon>
        <taxon>Betaproteobacteria</taxon>
        <taxon>Burkholderiales</taxon>
        <taxon>Burkholderiaceae</taxon>
        <taxon>Trinickia</taxon>
    </lineage>
</organism>
<dbReference type="SUPFAM" id="SSF52091">
    <property type="entry name" value="SpoIIaa-like"/>
    <property type="match status" value="1"/>
</dbReference>